<reference evidence="2 3" key="1">
    <citation type="journal article" date="2012" name="Stand. Genomic Sci.">
        <title>Genome sequence of the soil bacterium Saccharomonospora azurea type strain (NA-128(T)).</title>
        <authorList>
            <person name="Klenk H.P."/>
            <person name="Held B."/>
            <person name="Lucas S."/>
            <person name="Lapidus A."/>
            <person name="Copeland A."/>
            <person name="Hammon N."/>
            <person name="Pitluck S."/>
            <person name="Goodwin L.A."/>
            <person name="Han C."/>
            <person name="Tapia R."/>
            <person name="Brambilla E.M."/>
            <person name="Potter G."/>
            <person name="Land M."/>
            <person name="Ivanova N."/>
            <person name="Rohde M."/>
            <person name="Goker M."/>
            <person name="Detter J.C."/>
            <person name="Kyrpides N.C."/>
            <person name="Woyke T."/>
        </authorList>
    </citation>
    <scope>NUCLEOTIDE SEQUENCE [LARGE SCALE GENOMIC DNA]</scope>
    <source>
        <strain evidence="2 3">NA-128</strain>
    </source>
</reference>
<name>H8G4N1_9PSEU</name>
<gene>
    <name evidence="2" type="ORF">SacazDRAFT_02223</name>
</gene>
<dbReference type="Proteomes" id="UP000004705">
    <property type="component" value="Chromosome"/>
</dbReference>
<dbReference type="HOGENOM" id="CLU_1569551_0_0_11"/>
<feature type="region of interest" description="Disordered" evidence="1">
    <location>
        <begin position="1"/>
        <end position="32"/>
    </location>
</feature>
<evidence type="ECO:0000313" key="2">
    <source>
        <dbReference type="EMBL" id="EHY89134.1"/>
    </source>
</evidence>
<dbReference type="AlphaFoldDB" id="H8G4N1"/>
<proteinExistence type="predicted"/>
<organism evidence="2 3">
    <name type="scientific">Saccharomonospora azurea NA-128</name>
    <dbReference type="NCBI Taxonomy" id="882081"/>
    <lineage>
        <taxon>Bacteria</taxon>
        <taxon>Bacillati</taxon>
        <taxon>Actinomycetota</taxon>
        <taxon>Actinomycetes</taxon>
        <taxon>Pseudonocardiales</taxon>
        <taxon>Pseudonocardiaceae</taxon>
        <taxon>Saccharomonospora</taxon>
    </lineage>
</organism>
<keyword evidence="3" id="KW-1185">Reference proteome</keyword>
<evidence type="ECO:0000256" key="1">
    <source>
        <dbReference type="SAM" id="MobiDB-lite"/>
    </source>
</evidence>
<evidence type="ECO:0000313" key="3">
    <source>
        <dbReference type="Proteomes" id="UP000004705"/>
    </source>
</evidence>
<accession>H8G4N1</accession>
<sequence>MNFARRAVSDAPTRDTVRFSSPPRGSRMSSSIEDAQRILRALFVQRRAIRDVVDDITGTLGVEPFAGVLTDLFVNVAGRKFTGRESLDELTAALRDLQRRYAYLRDVDVPAAARRLHAGLRGKPPPESSRFDTLLDAVLLLTRAIVDDTGLSGDDLEVYLLGSIGPFLSS</sequence>
<dbReference type="EMBL" id="CM001466">
    <property type="protein sequence ID" value="EHY89134.1"/>
    <property type="molecule type" value="Genomic_DNA"/>
</dbReference>
<protein>
    <submittedName>
        <fullName evidence="2">Uncharacterized protein</fullName>
    </submittedName>
</protein>
<feature type="compositionally biased region" description="Low complexity" evidence="1">
    <location>
        <begin position="20"/>
        <end position="31"/>
    </location>
</feature>